<reference evidence="3" key="1">
    <citation type="journal article" date="2013" name="Nat. Genet.">
        <title>The Capsella rubella genome and the genomic consequences of rapid mating system evolution.</title>
        <authorList>
            <person name="Slotte T."/>
            <person name="Hazzouri K.M."/>
            <person name="Agren J.A."/>
            <person name="Koenig D."/>
            <person name="Maumus F."/>
            <person name="Guo Y.L."/>
            <person name="Steige K."/>
            <person name="Platts A.E."/>
            <person name="Escobar J.S."/>
            <person name="Newman L.K."/>
            <person name="Wang W."/>
            <person name="Mandakova T."/>
            <person name="Vello E."/>
            <person name="Smith L.M."/>
            <person name="Henz S.R."/>
            <person name="Steffen J."/>
            <person name="Takuno S."/>
            <person name="Brandvain Y."/>
            <person name="Coop G."/>
            <person name="Andolfatto P."/>
            <person name="Hu T.T."/>
            <person name="Blanchette M."/>
            <person name="Clark R.M."/>
            <person name="Quesneville H."/>
            <person name="Nordborg M."/>
            <person name="Gaut B.S."/>
            <person name="Lysak M.A."/>
            <person name="Jenkins J."/>
            <person name="Grimwood J."/>
            <person name="Chapman J."/>
            <person name="Prochnik S."/>
            <person name="Shu S."/>
            <person name="Rokhsar D."/>
            <person name="Schmutz J."/>
            <person name="Weigel D."/>
            <person name="Wright S.I."/>
        </authorList>
    </citation>
    <scope>NUCLEOTIDE SEQUENCE [LARGE SCALE GENOMIC DNA]</scope>
    <source>
        <strain evidence="3">cv. Monte Gargano</strain>
    </source>
</reference>
<gene>
    <name evidence="2" type="ORF">CARUB_v10002739mg</name>
</gene>
<evidence type="ECO:0000313" key="2">
    <source>
        <dbReference type="EMBL" id="EOA19590.1"/>
    </source>
</evidence>
<name>R0H4I0_9BRAS</name>
<evidence type="ECO:0000313" key="3">
    <source>
        <dbReference type="Proteomes" id="UP000029121"/>
    </source>
</evidence>
<dbReference type="EMBL" id="KB870810">
    <property type="protein sequence ID" value="EOA19590.1"/>
    <property type="molecule type" value="Genomic_DNA"/>
</dbReference>
<proteinExistence type="predicted"/>
<evidence type="ECO:0000256" key="1">
    <source>
        <dbReference type="SAM" id="Phobius"/>
    </source>
</evidence>
<keyword evidence="1" id="KW-1133">Transmembrane helix</keyword>
<keyword evidence="1" id="KW-0472">Membrane</keyword>
<accession>R0H4I0</accession>
<dbReference type="Proteomes" id="UP000029121">
    <property type="component" value="Unassembled WGS sequence"/>
</dbReference>
<sequence length="337" mass="36667">MAPSSASPSSLGRWWLRPIVTIPAENDRNATLMEHSVAIIPLCSGILTVIAIMAYIPHVIDNVHCDAIFTIQSIAVSPSSATWHVHFLVKNPTSSYTIYYGDDETAVRLGPLNAAVLSTSHARKSRSHTAFSVDFVAEGNPNDDIFKQLDIKLRAKHHGYYEDEPDAGHVDISCYNLARNHENLFANSISISNADASAADWSVGFVARSPVTDCKVSLLTLNSRLLRGDKVISNSSSHSSGSFGQLVAGDRTNVVFEKVVMPEVNGDVIWDFRVEIVSTVNTNAGDVTAFMMAFCPDIPVKFTTDPAGKVVVGSLLGNMRRCDYKYQKSLAYSLPSS</sequence>
<organism evidence="2 3">
    <name type="scientific">Capsella rubella</name>
    <dbReference type="NCBI Taxonomy" id="81985"/>
    <lineage>
        <taxon>Eukaryota</taxon>
        <taxon>Viridiplantae</taxon>
        <taxon>Streptophyta</taxon>
        <taxon>Embryophyta</taxon>
        <taxon>Tracheophyta</taxon>
        <taxon>Spermatophyta</taxon>
        <taxon>Magnoliopsida</taxon>
        <taxon>eudicotyledons</taxon>
        <taxon>Gunneridae</taxon>
        <taxon>Pentapetalae</taxon>
        <taxon>rosids</taxon>
        <taxon>malvids</taxon>
        <taxon>Brassicales</taxon>
        <taxon>Brassicaceae</taxon>
        <taxon>Camelineae</taxon>
        <taxon>Capsella</taxon>
    </lineage>
</organism>
<feature type="transmembrane region" description="Helical" evidence="1">
    <location>
        <begin position="37"/>
        <end position="56"/>
    </location>
</feature>
<dbReference type="AlphaFoldDB" id="R0H4I0"/>
<keyword evidence="1" id="KW-0812">Transmembrane</keyword>
<protein>
    <submittedName>
        <fullName evidence="2">Uncharacterized protein</fullName>
    </submittedName>
</protein>
<keyword evidence="3" id="KW-1185">Reference proteome</keyword>